<dbReference type="OrthoDB" id="163438at2759"/>
<proteinExistence type="predicted"/>
<dbReference type="InterPro" id="IPR002110">
    <property type="entry name" value="Ankyrin_rpt"/>
</dbReference>
<gene>
    <name evidence="5" type="ORF">N0V93_004767</name>
</gene>
<keyword evidence="6" id="KW-1185">Reference proteome</keyword>
<dbReference type="InterPro" id="IPR027417">
    <property type="entry name" value="P-loop_NTPase"/>
</dbReference>
<dbReference type="SUPFAM" id="SSF52540">
    <property type="entry name" value="P-loop containing nucleoside triphosphate hydrolases"/>
    <property type="match status" value="1"/>
</dbReference>
<dbReference type="Pfam" id="PF22939">
    <property type="entry name" value="WHD_GPIID"/>
    <property type="match status" value="1"/>
</dbReference>
<dbReference type="PANTHER" id="PTHR10039:SF16">
    <property type="entry name" value="GPI INOSITOL-DEACYLASE"/>
    <property type="match status" value="1"/>
</dbReference>
<name>A0A9W8YRM6_9PEZI</name>
<keyword evidence="1" id="KW-0677">Repeat</keyword>
<feature type="repeat" description="ANK" evidence="2">
    <location>
        <begin position="670"/>
        <end position="702"/>
    </location>
</feature>
<dbReference type="Gene3D" id="3.40.50.300">
    <property type="entry name" value="P-loop containing nucleotide triphosphate hydrolases"/>
    <property type="match status" value="1"/>
</dbReference>
<evidence type="ECO:0000256" key="1">
    <source>
        <dbReference type="ARBA" id="ARBA00022737"/>
    </source>
</evidence>
<evidence type="ECO:0000313" key="5">
    <source>
        <dbReference type="EMBL" id="KAJ4391151.1"/>
    </source>
</evidence>
<sequence>MNEFKEHKGCVSGLETVTRLTFSYQMAEQTFLGPSDTRELYKKATINLYKKVLEYQALAIRYFGRSTLKRMGINVGTAFTQWADMPSILSELDKETRRSLNFLGQQKCISTLLAIDDTLIRLENELRDFIQSARAKGDDVAEITRWATSIMVELDHRDVRKELGELHYSSGRWFLEHSSLQAWKQWKDGYQCLWLKGGVGAGKSSLASMLIEDLVQSPAGLIAFFYCSKKNDEHKGSEGASKIARSNHENALKSIVAQIAVSKDGKEVYSGLQTLFNLDQGRKGPHAGFGLSLVDCLEMLNNIFTECHKDHFTIIIDALDECVDYDSFLGALAEAASSNRNVRFFFSSRLEVKVQDYFPEAKPVDLRLQNTKDIEEFMEIEFIWVKLELNLFMAEVKSDRIRLQDDIEDRLRSLENSKASGKTLLFDTYEKIYQKAIGGQNNEKHRRHAVTAALQWVLCAFRTLTWRELAFAISVRDDGSLAPGIEEGLLMDFCSNLLIEDSAGAVQIAHLSVRHYLEAREFSDFVPEAAHHQAALTCLYFLTSSHVKEFSKPKNTNATLTEGFEVYMAHYWSRHCRVAKKNEVLRDLVVSLPAKTPASPDESATLRKIVGMEGISASGEQSPSACRMYHELFVEFYQQVNSSTTSDIAVAPVIEQFTALGGDLRARSRTGTTLLHECTRFQLDDLSKLLMDSGAPVDARDQQGHTALHIAAMHQAEHGTRLLLLAGADKNATNFAGQTPLHVSIAFGCHQVAEIILSANARGLEKDIRGDSPMHYAAAMGYSVFIESLLLLGYSPNEENLNLETSLTLAIDSCHSDVVKVLLEHGAVIQESDRVKMRDSRDRTLTELALQVPQCDIPNAEPTKNSSGFPYTIEFEDKSARLCDFCDIAQWVTAPRKGTAYRHHASFSDLESSAEEGCPMCRLFSDDLKEKEISVTENRVDAAFMVRLEPCSGQGSRPDRKDKLVLSCNEADMVTYELCTDDSLPSLPTFVLDVGVDLDESTIRLVETNSEMKENYVYLSSRWGVKPGLMLKSYNISLLKESIAFGDLPPGLGDAVTITRRLGLRYLWIDALRKGNDYRSTSETRFWY</sequence>
<dbReference type="SMART" id="SM00248">
    <property type="entry name" value="ANK"/>
    <property type="match status" value="5"/>
</dbReference>
<dbReference type="Pfam" id="PF12796">
    <property type="entry name" value="Ank_2"/>
    <property type="match status" value="2"/>
</dbReference>
<dbReference type="SUPFAM" id="SSF48403">
    <property type="entry name" value="Ankyrin repeat"/>
    <property type="match status" value="1"/>
</dbReference>
<organism evidence="5 6">
    <name type="scientific">Gnomoniopsis smithogilvyi</name>
    <dbReference type="NCBI Taxonomy" id="1191159"/>
    <lineage>
        <taxon>Eukaryota</taxon>
        <taxon>Fungi</taxon>
        <taxon>Dikarya</taxon>
        <taxon>Ascomycota</taxon>
        <taxon>Pezizomycotina</taxon>
        <taxon>Sordariomycetes</taxon>
        <taxon>Sordariomycetidae</taxon>
        <taxon>Diaporthales</taxon>
        <taxon>Gnomoniaceae</taxon>
        <taxon>Gnomoniopsis</taxon>
    </lineage>
</organism>
<feature type="repeat" description="ANK" evidence="2">
    <location>
        <begin position="802"/>
        <end position="834"/>
    </location>
</feature>
<reference evidence="5" key="1">
    <citation type="submission" date="2022-10" db="EMBL/GenBank/DDBJ databases">
        <title>Tapping the CABI collections for fungal endophytes: first genome assemblies for Collariella, Neodidymelliopsis, Ascochyta clinopodiicola, Didymella pomorum, Didymosphaeria variabile, Neocosmospora piperis and Neocucurbitaria cava.</title>
        <authorList>
            <person name="Hill R."/>
        </authorList>
    </citation>
    <scope>NUCLEOTIDE SEQUENCE</scope>
    <source>
        <strain evidence="5">IMI 355082</strain>
    </source>
</reference>
<accession>A0A9W8YRM6</accession>
<dbReference type="InterPro" id="IPR054471">
    <property type="entry name" value="GPIID_WHD"/>
</dbReference>
<dbReference type="InterPro" id="IPR056884">
    <property type="entry name" value="NPHP3-like_N"/>
</dbReference>
<dbReference type="PROSITE" id="PS50088">
    <property type="entry name" value="ANK_REPEAT"/>
    <property type="match status" value="4"/>
</dbReference>
<keyword evidence="2" id="KW-0040">ANK repeat</keyword>
<dbReference type="InterPro" id="IPR036770">
    <property type="entry name" value="Ankyrin_rpt-contain_sf"/>
</dbReference>
<evidence type="ECO:0000313" key="6">
    <source>
        <dbReference type="Proteomes" id="UP001140453"/>
    </source>
</evidence>
<feature type="repeat" description="ANK" evidence="2">
    <location>
        <begin position="703"/>
        <end position="735"/>
    </location>
</feature>
<dbReference type="PROSITE" id="PS50297">
    <property type="entry name" value="ANK_REP_REGION"/>
    <property type="match status" value="1"/>
</dbReference>
<evidence type="ECO:0000259" key="3">
    <source>
        <dbReference type="Pfam" id="PF22939"/>
    </source>
</evidence>
<dbReference type="Pfam" id="PF24883">
    <property type="entry name" value="NPHP3_N"/>
    <property type="match status" value="1"/>
</dbReference>
<dbReference type="Proteomes" id="UP001140453">
    <property type="component" value="Unassembled WGS sequence"/>
</dbReference>
<feature type="repeat" description="ANK" evidence="2">
    <location>
        <begin position="769"/>
        <end position="801"/>
    </location>
</feature>
<feature type="domain" description="Nephrocystin 3-like N-terminal" evidence="4">
    <location>
        <begin position="170"/>
        <end position="349"/>
    </location>
</feature>
<feature type="domain" description="GPI inositol-deacylase winged helix" evidence="3">
    <location>
        <begin position="447"/>
        <end position="519"/>
    </location>
</feature>
<dbReference type="AlphaFoldDB" id="A0A9W8YRM6"/>
<evidence type="ECO:0000259" key="4">
    <source>
        <dbReference type="Pfam" id="PF24883"/>
    </source>
</evidence>
<evidence type="ECO:0000256" key="2">
    <source>
        <dbReference type="PROSITE-ProRule" id="PRU00023"/>
    </source>
</evidence>
<dbReference type="PANTHER" id="PTHR10039">
    <property type="entry name" value="AMELOGENIN"/>
    <property type="match status" value="1"/>
</dbReference>
<comment type="caution">
    <text evidence="5">The sequence shown here is derived from an EMBL/GenBank/DDBJ whole genome shotgun (WGS) entry which is preliminary data.</text>
</comment>
<dbReference type="EMBL" id="JAPEVB010000003">
    <property type="protein sequence ID" value="KAJ4391151.1"/>
    <property type="molecule type" value="Genomic_DNA"/>
</dbReference>
<protein>
    <recommendedName>
        <fullName evidence="7">Ankyrin repeat protein</fullName>
    </recommendedName>
</protein>
<evidence type="ECO:0008006" key="7">
    <source>
        <dbReference type="Google" id="ProtNLM"/>
    </source>
</evidence>
<dbReference type="Gene3D" id="1.25.40.20">
    <property type="entry name" value="Ankyrin repeat-containing domain"/>
    <property type="match status" value="2"/>
</dbReference>